<feature type="compositionally biased region" description="Basic residues" evidence="1">
    <location>
        <begin position="17"/>
        <end position="27"/>
    </location>
</feature>
<reference evidence="2 3" key="1">
    <citation type="submission" date="2014-03" db="EMBL/GenBank/DDBJ databases">
        <title>Genomics of Bifidobacteria.</title>
        <authorList>
            <person name="Ventura M."/>
            <person name="Milani C."/>
            <person name="Lugli G.A."/>
        </authorList>
    </citation>
    <scope>NUCLEOTIDE SEQUENCE [LARGE SCALE GENOMIC DNA]</scope>
    <source>
        <strain evidence="2 3">DSM 22766</strain>
    </source>
</reference>
<evidence type="ECO:0000313" key="2">
    <source>
        <dbReference type="EMBL" id="KFI39363.1"/>
    </source>
</evidence>
<keyword evidence="3" id="KW-1185">Reference proteome</keyword>
<dbReference type="PATRIC" id="fig|1437605.7.peg.1396"/>
<dbReference type="KEGG" id="bact:AB656_06795"/>
<comment type="caution">
    <text evidence="2">The sequence shown here is derived from an EMBL/GenBank/DDBJ whole genome shotgun (WGS) entry which is preliminary data.</text>
</comment>
<dbReference type="AlphaFoldDB" id="A0A086YYL3"/>
<feature type="region of interest" description="Disordered" evidence="1">
    <location>
        <begin position="1"/>
        <end position="82"/>
    </location>
</feature>
<dbReference type="RefSeq" id="WP_236681873.1">
    <property type="nucleotide sequence ID" value="NZ_CP011786.1"/>
</dbReference>
<proteinExistence type="predicted"/>
<gene>
    <name evidence="2" type="ORF">BACT_0195</name>
</gene>
<dbReference type="EMBL" id="JGYK01000002">
    <property type="protein sequence ID" value="KFI39363.1"/>
    <property type="molecule type" value="Genomic_DNA"/>
</dbReference>
<dbReference type="eggNOG" id="ENOG5031TNU">
    <property type="taxonomic scope" value="Bacteria"/>
</dbReference>
<sequence>MSAGPVADSEVMGGGSRKPRAHRRVVRRGTERFEGDGLDDNRLDGREPEAPGSKQADDDRRILGELPPHWGMFPAERGWTQA</sequence>
<evidence type="ECO:0000256" key="1">
    <source>
        <dbReference type="SAM" id="MobiDB-lite"/>
    </source>
</evidence>
<evidence type="ECO:0000313" key="3">
    <source>
        <dbReference type="Proteomes" id="UP000029015"/>
    </source>
</evidence>
<dbReference type="Proteomes" id="UP000029015">
    <property type="component" value="Unassembled WGS sequence"/>
</dbReference>
<organism evidence="2 3">
    <name type="scientific">Bifidobacterium actinocoloniiforme DSM 22766</name>
    <dbReference type="NCBI Taxonomy" id="1437605"/>
    <lineage>
        <taxon>Bacteria</taxon>
        <taxon>Bacillati</taxon>
        <taxon>Actinomycetota</taxon>
        <taxon>Actinomycetes</taxon>
        <taxon>Bifidobacteriales</taxon>
        <taxon>Bifidobacteriaceae</taxon>
        <taxon>Bifidobacterium</taxon>
    </lineage>
</organism>
<accession>A0A086YYL3</accession>
<protein>
    <submittedName>
        <fullName evidence="2">Uncharacterized protein</fullName>
    </submittedName>
</protein>
<name>A0A086YYL3_9BIFI</name>
<feature type="compositionally biased region" description="Basic and acidic residues" evidence="1">
    <location>
        <begin position="28"/>
        <end position="63"/>
    </location>
</feature>
<dbReference type="STRING" id="1437605.AB656_06795"/>